<evidence type="ECO:0000256" key="2">
    <source>
        <dbReference type="SAM" id="MobiDB-lite"/>
    </source>
</evidence>
<evidence type="ECO:0000259" key="3">
    <source>
        <dbReference type="Pfam" id="PF05532"/>
    </source>
</evidence>
<dbReference type="InterPro" id="IPR036629">
    <property type="entry name" value="YjbJ_sf"/>
</dbReference>
<dbReference type="Pfam" id="PF05532">
    <property type="entry name" value="CsbD"/>
    <property type="match status" value="1"/>
</dbReference>
<proteinExistence type="inferred from homology"/>
<evidence type="ECO:0000313" key="5">
    <source>
        <dbReference type="Proteomes" id="UP000466517"/>
    </source>
</evidence>
<feature type="compositionally biased region" description="Basic and acidic residues" evidence="2">
    <location>
        <begin position="10"/>
        <end position="20"/>
    </location>
</feature>
<dbReference type="SUPFAM" id="SSF69047">
    <property type="entry name" value="Hypothetical protein YjbJ"/>
    <property type="match status" value="1"/>
</dbReference>
<dbReference type="InterPro" id="IPR008462">
    <property type="entry name" value="CsbD"/>
</dbReference>
<reference evidence="4 5" key="1">
    <citation type="journal article" date="2019" name="Emerg. Microbes Infect.">
        <title>Comprehensive subspecies identification of 175 nontuberculous mycobacteria species based on 7547 genomic profiles.</title>
        <authorList>
            <person name="Matsumoto Y."/>
            <person name="Kinjo T."/>
            <person name="Motooka D."/>
            <person name="Nabeya D."/>
            <person name="Jung N."/>
            <person name="Uechi K."/>
            <person name="Horii T."/>
            <person name="Iida T."/>
            <person name="Fujita J."/>
            <person name="Nakamura S."/>
        </authorList>
    </citation>
    <scope>NUCLEOTIDE SEQUENCE [LARGE SCALE GENOMIC DNA]</scope>
    <source>
        <strain evidence="4 5">JCM 13574</strain>
    </source>
</reference>
<dbReference type="Proteomes" id="UP000466517">
    <property type="component" value="Chromosome"/>
</dbReference>
<dbReference type="EMBL" id="AP022610">
    <property type="protein sequence ID" value="BBZ30271.1"/>
    <property type="molecule type" value="Genomic_DNA"/>
</dbReference>
<feature type="region of interest" description="Disordered" evidence="2">
    <location>
        <begin position="1"/>
        <end position="34"/>
    </location>
</feature>
<sequence>MSSEVARGTHPHEYLEEGQAHRRPPRAGRVKENLGEITGNDRLRSEGKVDQVKARVKMSGERVKDALRGR</sequence>
<gene>
    <name evidence="4" type="ORF">MMAD_45660</name>
</gene>
<dbReference type="AlphaFoldDB" id="A0A7I7XM17"/>
<protein>
    <recommendedName>
        <fullName evidence="3">CsbD-like domain-containing protein</fullName>
    </recommendedName>
</protein>
<organism evidence="4 5">
    <name type="scientific">Mycolicibacterium madagascariense</name>
    <dbReference type="NCBI Taxonomy" id="212765"/>
    <lineage>
        <taxon>Bacteria</taxon>
        <taxon>Bacillati</taxon>
        <taxon>Actinomycetota</taxon>
        <taxon>Actinomycetes</taxon>
        <taxon>Mycobacteriales</taxon>
        <taxon>Mycobacteriaceae</taxon>
        <taxon>Mycolicibacterium</taxon>
    </lineage>
</organism>
<accession>A0A7I7XM17</accession>
<dbReference type="RefSeq" id="WP_163741459.1">
    <property type="nucleotide sequence ID" value="NZ_AP022610.1"/>
</dbReference>
<comment type="similarity">
    <text evidence="1">Belongs to the UPF0337 (CsbD) family.</text>
</comment>
<evidence type="ECO:0000256" key="1">
    <source>
        <dbReference type="ARBA" id="ARBA00009129"/>
    </source>
</evidence>
<keyword evidence="5" id="KW-1185">Reference proteome</keyword>
<evidence type="ECO:0000313" key="4">
    <source>
        <dbReference type="EMBL" id="BBZ30271.1"/>
    </source>
</evidence>
<name>A0A7I7XM17_9MYCO</name>
<dbReference type="KEGG" id="mmag:MMAD_45660"/>
<feature type="domain" description="CsbD-like" evidence="3">
    <location>
        <begin position="27"/>
        <end position="68"/>
    </location>
</feature>